<proteinExistence type="predicted"/>
<dbReference type="GO" id="GO:0003677">
    <property type="term" value="F:DNA binding"/>
    <property type="evidence" value="ECO:0007669"/>
    <property type="project" value="UniProtKB-UniRule"/>
</dbReference>
<evidence type="ECO:0000313" key="4">
    <source>
        <dbReference type="EMBL" id="CAJ0579988.1"/>
    </source>
</evidence>
<dbReference type="SMART" id="SM00398">
    <property type="entry name" value="HMG"/>
    <property type="match status" value="1"/>
</dbReference>
<reference evidence="4" key="1">
    <citation type="submission" date="2023-06" db="EMBL/GenBank/DDBJ databases">
        <authorList>
            <person name="Delattre M."/>
        </authorList>
    </citation>
    <scope>NUCLEOTIDE SEQUENCE</scope>
    <source>
        <strain evidence="4">AF72</strain>
    </source>
</reference>
<evidence type="ECO:0000256" key="2">
    <source>
        <dbReference type="SAM" id="MobiDB-lite"/>
    </source>
</evidence>
<gene>
    <name evidence="4" type="ORF">MSPICULIGERA_LOCUS18191</name>
</gene>
<evidence type="ECO:0000256" key="1">
    <source>
        <dbReference type="PROSITE-ProRule" id="PRU00267"/>
    </source>
</evidence>
<dbReference type="Pfam" id="PF09011">
    <property type="entry name" value="HMG_box_2"/>
    <property type="match status" value="1"/>
</dbReference>
<feature type="DNA-binding region" description="HMG box" evidence="1">
    <location>
        <begin position="205"/>
        <end position="268"/>
    </location>
</feature>
<comment type="caution">
    <text evidence="4">The sequence shown here is derived from an EMBL/GenBank/DDBJ whole genome shotgun (WGS) entry which is preliminary data.</text>
</comment>
<dbReference type="GO" id="GO:0005634">
    <property type="term" value="C:nucleus"/>
    <property type="evidence" value="ECO:0007669"/>
    <property type="project" value="UniProtKB-UniRule"/>
</dbReference>
<keyword evidence="1" id="KW-0238">DNA-binding</keyword>
<sequence>MDAAMKEPGFRCFLRCCLSAYKNKAVSGRMPNARIAEICLQDWSSPYFPRQKFARRAYDSWKLTCPPSVPEEATAADDIMSSTVDVEMKFDTGSCKLEAEQEAVEPNLDVFECSNRDENLNLREKPAIRNGQVNIDPNLDDSVGSETDDEKPSSEIDCSFVTDIKSSPSPVAIKHEQKTPKCQNKTPKARPPRIDLNDKRIACGIKRARTSFTFYIMDRNMQVRANGKDSFKLFAEQWRTLGPMEKQYYHDKAAADLFRYTTEMQEAVMPENRPPATV</sequence>
<keyword evidence="5" id="KW-1185">Reference proteome</keyword>
<protein>
    <recommendedName>
        <fullName evidence="3">HMG box domain-containing protein</fullName>
    </recommendedName>
</protein>
<keyword evidence="1" id="KW-0539">Nucleus</keyword>
<evidence type="ECO:0000259" key="3">
    <source>
        <dbReference type="PROSITE" id="PS50118"/>
    </source>
</evidence>
<dbReference type="PROSITE" id="PS50118">
    <property type="entry name" value="HMG_BOX_2"/>
    <property type="match status" value="1"/>
</dbReference>
<dbReference type="Gene3D" id="1.10.30.10">
    <property type="entry name" value="High mobility group box domain"/>
    <property type="match status" value="1"/>
</dbReference>
<dbReference type="InterPro" id="IPR009071">
    <property type="entry name" value="HMG_box_dom"/>
</dbReference>
<dbReference type="SUPFAM" id="SSF47095">
    <property type="entry name" value="HMG-box"/>
    <property type="match status" value="1"/>
</dbReference>
<feature type="non-terminal residue" evidence="4">
    <location>
        <position position="278"/>
    </location>
</feature>
<feature type="region of interest" description="Disordered" evidence="2">
    <location>
        <begin position="129"/>
        <end position="154"/>
    </location>
</feature>
<name>A0AA36D2R7_9BILA</name>
<dbReference type="AlphaFoldDB" id="A0AA36D2R7"/>
<organism evidence="4 5">
    <name type="scientific">Mesorhabditis spiculigera</name>
    <dbReference type="NCBI Taxonomy" id="96644"/>
    <lineage>
        <taxon>Eukaryota</taxon>
        <taxon>Metazoa</taxon>
        <taxon>Ecdysozoa</taxon>
        <taxon>Nematoda</taxon>
        <taxon>Chromadorea</taxon>
        <taxon>Rhabditida</taxon>
        <taxon>Rhabditina</taxon>
        <taxon>Rhabditomorpha</taxon>
        <taxon>Rhabditoidea</taxon>
        <taxon>Rhabditidae</taxon>
        <taxon>Mesorhabditinae</taxon>
        <taxon>Mesorhabditis</taxon>
    </lineage>
</organism>
<accession>A0AA36D2R7</accession>
<dbReference type="Proteomes" id="UP001177023">
    <property type="component" value="Unassembled WGS sequence"/>
</dbReference>
<dbReference type="InterPro" id="IPR036910">
    <property type="entry name" value="HMG_box_dom_sf"/>
</dbReference>
<dbReference type="EMBL" id="CATQJA010002657">
    <property type="protein sequence ID" value="CAJ0579988.1"/>
    <property type="molecule type" value="Genomic_DNA"/>
</dbReference>
<evidence type="ECO:0000313" key="5">
    <source>
        <dbReference type="Proteomes" id="UP001177023"/>
    </source>
</evidence>
<feature type="domain" description="HMG box" evidence="3">
    <location>
        <begin position="205"/>
        <end position="268"/>
    </location>
</feature>